<proteinExistence type="predicted"/>
<dbReference type="InterPro" id="IPR043502">
    <property type="entry name" value="DNA/RNA_pol_sf"/>
</dbReference>
<accession>A0A285I9V8</accession>
<keyword evidence="4" id="KW-1185">Reference proteome</keyword>
<gene>
    <name evidence="3" type="ORF">SAMN06297280_0781</name>
</gene>
<name>A0A285I9V8_9GAMM</name>
<dbReference type="CDD" id="cd03468">
    <property type="entry name" value="PolY_like"/>
    <property type="match status" value="1"/>
</dbReference>
<organism evidence="3 4">
    <name type="scientific">Arsukibacterium tuosuense</name>
    <dbReference type="NCBI Taxonomy" id="1323745"/>
    <lineage>
        <taxon>Bacteria</taxon>
        <taxon>Pseudomonadati</taxon>
        <taxon>Pseudomonadota</taxon>
        <taxon>Gammaproteobacteria</taxon>
        <taxon>Chromatiales</taxon>
        <taxon>Chromatiaceae</taxon>
        <taxon>Arsukibacterium</taxon>
    </lineage>
</organism>
<evidence type="ECO:0000259" key="2">
    <source>
        <dbReference type="Pfam" id="PF00817"/>
    </source>
</evidence>
<dbReference type="RefSeq" id="WP_097110012.1">
    <property type="nucleotide sequence ID" value="NZ_OBEB01000001.1"/>
</dbReference>
<dbReference type="AlphaFoldDB" id="A0A285I9V8"/>
<keyword evidence="1" id="KW-0227">DNA damage</keyword>
<evidence type="ECO:0000313" key="4">
    <source>
        <dbReference type="Proteomes" id="UP000219353"/>
    </source>
</evidence>
<dbReference type="Pfam" id="PF00817">
    <property type="entry name" value="IMS"/>
    <property type="match status" value="1"/>
</dbReference>
<dbReference type="SUPFAM" id="SSF56672">
    <property type="entry name" value="DNA/RNA polymerases"/>
    <property type="match status" value="1"/>
</dbReference>
<dbReference type="PANTHER" id="PTHR35369:SF2">
    <property type="entry name" value="BLR3025 PROTEIN"/>
    <property type="match status" value="1"/>
</dbReference>
<dbReference type="InterPro" id="IPR050356">
    <property type="entry name" value="SulA_CellDiv_inhibitor"/>
</dbReference>
<dbReference type="PANTHER" id="PTHR35369">
    <property type="entry name" value="BLR3025 PROTEIN-RELATED"/>
    <property type="match status" value="1"/>
</dbReference>
<dbReference type="Proteomes" id="UP000219353">
    <property type="component" value="Unassembled WGS sequence"/>
</dbReference>
<dbReference type="GO" id="GO:0006281">
    <property type="term" value="P:DNA repair"/>
    <property type="evidence" value="ECO:0007669"/>
    <property type="project" value="InterPro"/>
</dbReference>
<feature type="domain" description="UmuC" evidence="2">
    <location>
        <begin position="25"/>
        <end position="148"/>
    </location>
</feature>
<dbReference type="InterPro" id="IPR001126">
    <property type="entry name" value="UmuC"/>
</dbReference>
<evidence type="ECO:0000256" key="1">
    <source>
        <dbReference type="ARBA" id="ARBA00022763"/>
    </source>
</evidence>
<dbReference type="OrthoDB" id="5298951at2"/>
<protein>
    <submittedName>
        <fullName evidence="3">Protein ImuB</fullName>
    </submittedName>
</protein>
<reference evidence="4" key="1">
    <citation type="submission" date="2017-09" db="EMBL/GenBank/DDBJ databases">
        <authorList>
            <person name="Varghese N."/>
            <person name="Submissions S."/>
        </authorList>
    </citation>
    <scope>NUCLEOTIDE SEQUENCE [LARGE SCALE GENOMIC DNA]</scope>
    <source>
        <strain evidence="4">CGMCC 1.12461</strain>
    </source>
</reference>
<dbReference type="EMBL" id="OBEB01000001">
    <property type="protein sequence ID" value="SNY44762.1"/>
    <property type="molecule type" value="Genomic_DNA"/>
</dbReference>
<evidence type="ECO:0000313" key="3">
    <source>
        <dbReference type="EMBL" id="SNY44762.1"/>
    </source>
</evidence>
<sequence length="467" mass="52442">MALFLYLHFPALQLDNLQHLAENSQHVAIALVDQQHQLLQLNKAALTAGLKLQMGLASAAALCPDLQLLPYQPEQQVKVLKSVAQQLYQLSADIALDPPSGLILRLDGMLQLYDGLQSYWQALNEQLAMLAYRYQYSCGATPYAAKCLAYQQANLITTDNASLLAAIKASPLKATELTEPQQQQMIRLGIHTLGQLLALPPAELARRFDSQLLSYLGRLRGDYYHALEYLQPDPGFSRYLELLYDISDSTVLAKPLAKLLLQLEQQLNRANCQCYQLLLTLFFRDSPQLQLSIGSAQGEYKATAWLQLCQLQLENLPLPEPVYGLQLDVNHFAGQQRSTGALFEQQDARMSALQLLSLLQARLGRSAVSGLTLQNQHLPEQASQRCLPLVKGQTSPSALVLRPAFLILKPEPLTEPVTISQGPERLCPDGWQLTGQRDYYIGRNQQGQWLWLFRNARQQWFVHGWFS</sequence>